<sequence>MTSDRYGEPVSNCAADVDSKVILTWRKRGPLREKPRKKCVGTCGKGREPKPAPVAPSLSRIPAPVINTGAPPPPESRGVAGAFVFPEPGRQAASAGERGAKASGGHLLRTR</sequence>
<reference evidence="2" key="1">
    <citation type="journal article" date="2023" name="Science">
        <title>Genome structures resolve the early diversification of teleost fishes.</title>
        <authorList>
            <person name="Parey E."/>
            <person name="Louis A."/>
            <person name="Montfort J."/>
            <person name="Bouchez O."/>
            <person name="Roques C."/>
            <person name="Iampietro C."/>
            <person name="Lluch J."/>
            <person name="Castinel A."/>
            <person name="Donnadieu C."/>
            <person name="Desvignes T."/>
            <person name="Floi Bucao C."/>
            <person name="Jouanno E."/>
            <person name="Wen M."/>
            <person name="Mejri S."/>
            <person name="Dirks R."/>
            <person name="Jansen H."/>
            <person name="Henkel C."/>
            <person name="Chen W.J."/>
            <person name="Zahm M."/>
            <person name="Cabau C."/>
            <person name="Klopp C."/>
            <person name="Thompson A.W."/>
            <person name="Robinson-Rechavi M."/>
            <person name="Braasch I."/>
            <person name="Lecointre G."/>
            <person name="Bobe J."/>
            <person name="Postlethwait J.H."/>
            <person name="Berthelot C."/>
            <person name="Roest Crollius H."/>
            <person name="Guiguen Y."/>
        </authorList>
    </citation>
    <scope>NUCLEOTIDE SEQUENCE</scope>
    <source>
        <strain evidence="2">NC1722</strain>
    </source>
</reference>
<accession>A0AAD7SPC1</accession>
<protein>
    <submittedName>
        <fullName evidence="2">Uncharacterized protein</fullName>
    </submittedName>
</protein>
<evidence type="ECO:0000313" key="2">
    <source>
        <dbReference type="EMBL" id="KAJ8406404.1"/>
    </source>
</evidence>
<evidence type="ECO:0000256" key="1">
    <source>
        <dbReference type="SAM" id="MobiDB-lite"/>
    </source>
</evidence>
<dbReference type="AlphaFoldDB" id="A0AAD7SPC1"/>
<dbReference type="EMBL" id="JAINUG010000044">
    <property type="protein sequence ID" value="KAJ8406404.1"/>
    <property type="molecule type" value="Genomic_DNA"/>
</dbReference>
<feature type="region of interest" description="Disordered" evidence="1">
    <location>
        <begin position="35"/>
        <end position="111"/>
    </location>
</feature>
<comment type="caution">
    <text evidence="2">The sequence shown here is derived from an EMBL/GenBank/DDBJ whole genome shotgun (WGS) entry which is preliminary data.</text>
</comment>
<gene>
    <name evidence="2" type="ORF">AAFF_G00306350</name>
</gene>
<keyword evidence="3" id="KW-1185">Reference proteome</keyword>
<organism evidence="2 3">
    <name type="scientific">Aldrovandia affinis</name>
    <dbReference type="NCBI Taxonomy" id="143900"/>
    <lineage>
        <taxon>Eukaryota</taxon>
        <taxon>Metazoa</taxon>
        <taxon>Chordata</taxon>
        <taxon>Craniata</taxon>
        <taxon>Vertebrata</taxon>
        <taxon>Euteleostomi</taxon>
        <taxon>Actinopterygii</taxon>
        <taxon>Neopterygii</taxon>
        <taxon>Teleostei</taxon>
        <taxon>Notacanthiformes</taxon>
        <taxon>Halosauridae</taxon>
        <taxon>Aldrovandia</taxon>
    </lineage>
</organism>
<name>A0AAD7SPC1_9TELE</name>
<proteinExistence type="predicted"/>
<dbReference type="Proteomes" id="UP001221898">
    <property type="component" value="Unassembled WGS sequence"/>
</dbReference>
<evidence type="ECO:0000313" key="3">
    <source>
        <dbReference type="Proteomes" id="UP001221898"/>
    </source>
</evidence>